<sequence>MRQSRPTTSRTGAGPWLLAPLLLGLALAQGTPAASPSTPAPAAVPSTPSAPSDAPAADEGSSVQLTRTAKDGKTHIIRVVRTGSSDETGIFANCGPQDNDPPETPTISVFSESGAGGIRVSIDKNVIVAPLAVVTQQEGGDGHIEMSAGTARYLDEAPDGKTDQLSRCEVEATPKVAADTVHVAQGKTALEGSRLVYDESDGVARIDGPITFSRQNTDSTLSGTSERIEVNVDNETTTLVGGVVLKDGARTSRAERVEYDDAANVAILRGSKEQPASSATSDQTLTASVIRYNLDTGSVVALGPVSGEFQDGESGSGAGPAVTPSTPSAP</sequence>
<evidence type="ECO:0000256" key="2">
    <source>
        <dbReference type="SAM" id="SignalP"/>
    </source>
</evidence>
<proteinExistence type="predicted"/>
<feature type="domain" description="Organic solvent tolerance-like N-terminal" evidence="3">
    <location>
        <begin position="179"/>
        <end position="262"/>
    </location>
</feature>
<feature type="region of interest" description="Disordered" evidence="1">
    <location>
        <begin position="30"/>
        <end position="70"/>
    </location>
</feature>
<protein>
    <submittedName>
        <fullName evidence="4">LptA/OstA family protein</fullName>
    </submittedName>
</protein>
<gene>
    <name evidence="4" type="ORF">ABOD76_06805</name>
</gene>
<feature type="signal peptide" evidence="2">
    <location>
        <begin position="1"/>
        <end position="28"/>
    </location>
</feature>
<reference evidence="4" key="1">
    <citation type="submission" date="2024-06" db="EMBL/GenBank/DDBJ databases">
        <title>Draft Genome Sequence of Deinococcus sonorensis Type Strain KR-87, a Biofilm Producing Representative of the Genus Deinococcus.</title>
        <authorList>
            <person name="Boren L.S."/>
            <person name="Grosso R.A."/>
            <person name="Hugenberg-Cox A.N."/>
            <person name="Hill J.T.E."/>
            <person name="Albert C.M."/>
            <person name="Tuohy J.M."/>
        </authorList>
    </citation>
    <scope>NUCLEOTIDE SEQUENCE</scope>
    <source>
        <strain evidence="4">KR-87</strain>
    </source>
</reference>
<evidence type="ECO:0000259" key="3">
    <source>
        <dbReference type="Pfam" id="PF03968"/>
    </source>
</evidence>
<dbReference type="AlphaFoldDB" id="A0AAU7UBX3"/>
<dbReference type="RefSeq" id="WP_350244055.1">
    <property type="nucleotide sequence ID" value="NZ_CP158299.1"/>
</dbReference>
<evidence type="ECO:0000313" key="4">
    <source>
        <dbReference type="EMBL" id="XBV86006.1"/>
    </source>
</evidence>
<name>A0AAU7UBX3_9DEIO</name>
<dbReference type="Pfam" id="PF03968">
    <property type="entry name" value="LptD_N"/>
    <property type="match status" value="1"/>
</dbReference>
<accession>A0AAU7UBX3</accession>
<feature type="region of interest" description="Disordered" evidence="1">
    <location>
        <begin position="303"/>
        <end position="330"/>
    </location>
</feature>
<dbReference type="EMBL" id="CP158299">
    <property type="protein sequence ID" value="XBV86006.1"/>
    <property type="molecule type" value="Genomic_DNA"/>
</dbReference>
<dbReference type="Gene3D" id="2.60.450.10">
    <property type="entry name" value="Lipopolysaccharide (LPS) transport protein A like domain"/>
    <property type="match status" value="1"/>
</dbReference>
<dbReference type="InterPro" id="IPR005653">
    <property type="entry name" value="OstA-like_N"/>
</dbReference>
<feature type="compositionally biased region" description="Low complexity" evidence="1">
    <location>
        <begin position="30"/>
        <end position="57"/>
    </location>
</feature>
<feature type="chain" id="PRO_5043817880" evidence="2">
    <location>
        <begin position="29"/>
        <end position="330"/>
    </location>
</feature>
<dbReference type="KEGG" id="dsc:ABOD76_06805"/>
<evidence type="ECO:0000256" key="1">
    <source>
        <dbReference type="SAM" id="MobiDB-lite"/>
    </source>
</evidence>
<organism evidence="4">
    <name type="scientific">Deinococcus sonorensis KR-87</name>
    <dbReference type="NCBI Taxonomy" id="694439"/>
    <lineage>
        <taxon>Bacteria</taxon>
        <taxon>Thermotogati</taxon>
        <taxon>Deinococcota</taxon>
        <taxon>Deinococci</taxon>
        <taxon>Deinococcales</taxon>
        <taxon>Deinococcaceae</taxon>
        <taxon>Deinococcus</taxon>
    </lineage>
</organism>
<keyword evidence="2" id="KW-0732">Signal</keyword>